<organism evidence="1">
    <name type="scientific">viral metagenome</name>
    <dbReference type="NCBI Taxonomy" id="1070528"/>
    <lineage>
        <taxon>unclassified sequences</taxon>
        <taxon>metagenomes</taxon>
        <taxon>organismal metagenomes</taxon>
    </lineage>
</organism>
<protein>
    <recommendedName>
        <fullName evidence="2">Methyltransferase</fullName>
    </recommendedName>
</protein>
<name>A0A6C0E1S9_9ZZZZ</name>
<dbReference type="Pfam" id="PF13578">
    <property type="entry name" value="Methyltransf_24"/>
    <property type="match status" value="1"/>
</dbReference>
<accession>A0A6C0E1S9</accession>
<dbReference type="AlphaFoldDB" id="A0A6C0E1S9"/>
<dbReference type="EMBL" id="MN739724">
    <property type="protein sequence ID" value="QHT23096.1"/>
    <property type="molecule type" value="Genomic_DNA"/>
</dbReference>
<dbReference type="Gene3D" id="3.40.50.150">
    <property type="entry name" value="Vaccinia Virus protein VP39"/>
    <property type="match status" value="1"/>
</dbReference>
<dbReference type="Pfam" id="PF11913">
    <property type="entry name" value="DUF3431"/>
    <property type="match status" value="1"/>
</dbReference>
<dbReference type="InterPro" id="IPR029063">
    <property type="entry name" value="SAM-dependent_MTases_sf"/>
</dbReference>
<dbReference type="InterPro" id="IPR008884">
    <property type="entry name" value="TylF_MeTrfase"/>
</dbReference>
<proteinExistence type="predicted"/>
<dbReference type="SUPFAM" id="SSF53335">
    <property type="entry name" value="S-adenosyl-L-methionine-dependent methyltransferases"/>
    <property type="match status" value="1"/>
</dbReference>
<evidence type="ECO:0008006" key="2">
    <source>
        <dbReference type="Google" id="ProtNLM"/>
    </source>
</evidence>
<evidence type="ECO:0000313" key="1">
    <source>
        <dbReference type="EMBL" id="QHT23096.1"/>
    </source>
</evidence>
<reference evidence="1" key="1">
    <citation type="journal article" date="2020" name="Nature">
        <title>Giant virus diversity and host interactions through global metagenomics.</title>
        <authorList>
            <person name="Schulz F."/>
            <person name="Roux S."/>
            <person name="Paez-Espino D."/>
            <person name="Jungbluth S."/>
            <person name="Walsh D.A."/>
            <person name="Denef V.J."/>
            <person name="McMahon K.D."/>
            <person name="Konstantinidis K.T."/>
            <person name="Eloe-Fadrosh E.A."/>
            <person name="Kyrpides N.C."/>
            <person name="Woyke T."/>
        </authorList>
    </citation>
    <scope>NUCLEOTIDE SEQUENCE</scope>
    <source>
        <strain evidence="1">GVMAG-M-3300023179-114</strain>
    </source>
</reference>
<dbReference type="PANTHER" id="PTHR40036:SF1">
    <property type="entry name" value="MACROCIN O-METHYLTRANSFERASE"/>
    <property type="match status" value="1"/>
</dbReference>
<sequence length="476" mass="55431">MPTRLICARYNENINWLLPLKDDLITVYNKGPDDLHLFPKDKIVKLENLGREGGTYLYHIIQNYDKLDDYTIFIQGNPVDHVFCREYQRSYNEIFTTFKQPKSYDFKYISKHFIRVHKDEITNYTSGIPSLGIFVDPIPTKEVIKKTLQLTNLPEFSEKDISLLVDKLKQHGDMITMYELSDFFVSNKSFMSNDGHNSRRLELYSLFDTSILEIVMNTGYEFGYGALFVASKKAILKYPKQFWENIYSTFQSFMPASGWGLEKFWRLILTDEMDRLKIIKNIPNIGVYPLCYVFEKMKLKHKENTLWLEFGVASGRTINYISTFTSDKVYGFDSFEGLPEKWRDGFDTGAFNLNGNLPQVNSNVVLLKGWFDQVLPSFIKYHNNKISFIHIDCDLYSSTKYILNTLKHHLEDDCVVVFDELVNYPGFNGDTGELKAFYEFVTENKVNYEWIGMNGVPFGMTGYPHENVAVIIHSVN</sequence>
<dbReference type="InterPro" id="IPR021838">
    <property type="entry name" value="DUF3431"/>
</dbReference>
<dbReference type="PANTHER" id="PTHR40036">
    <property type="entry name" value="MACROCIN O-METHYLTRANSFERASE"/>
    <property type="match status" value="1"/>
</dbReference>